<gene>
    <name evidence="3" type="ORF">AQPE_4896</name>
</gene>
<name>A0A5K7SGE1_9BACT</name>
<dbReference type="KEGG" id="anf:AQPE_4896"/>
<keyword evidence="3" id="KW-0396">Initiation factor</keyword>
<dbReference type="Proteomes" id="UP001193389">
    <property type="component" value="Chromosome"/>
</dbReference>
<evidence type="ECO:0000313" key="3">
    <source>
        <dbReference type="EMBL" id="BBE20702.1"/>
    </source>
</evidence>
<dbReference type="RefSeq" id="WP_318348808.1">
    <property type="nucleotide sequence ID" value="NZ_AP018694.1"/>
</dbReference>
<evidence type="ECO:0000259" key="2">
    <source>
        <dbReference type="Pfam" id="PF13699"/>
    </source>
</evidence>
<dbReference type="InterPro" id="IPR025295">
    <property type="entry name" value="eCIS_core_dom"/>
</dbReference>
<feature type="domain" description="eCIS core" evidence="2">
    <location>
        <begin position="119"/>
        <end position="184"/>
    </location>
</feature>
<dbReference type="AlphaFoldDB" id="A0A5K7SGE1"/>
<evidence type="ECO:0000256" key="1">
    <source>
        <dbReference type="SAM" id="MobiDB-lite"/>
    </source>
</evidence>
<organism evidence="3 4">
    <name type="scientific">Aquipluma nitroreducens</name>
    <dbReference type="NCBI Taxonomy" id="2010828"/>
    <lineage>
        <taxon>Bacteria</taxon>
        <taxon>Pseudomonadati</taxon>
        <taxon>Bacteroidota</taxon>
        <taxon>Bacteroidia</taxon>
        <taxon>Marinilabiliales</taxon>
        <taxon>Prolixibacteraceae</taxon>
        <taxon>Aquipluma</taxon>
    </lineage>
</organism>
<accession>A0A5K7SGE1</accession>
<feature type="region of interest" description="Disordered" evidence="1">
    <location>
        <begin position="324"/>
        <end position="376"/>
    </location>
</feature>
<sequence length="376" mass="41350">MSTQVEKSPGDKSRSMALTNSQKQNVSEANPQFTDNRAETGMQRNLQVMANTGSHNSHAVQLQAIATSYSNHTIQKKSPEDEELLQGKFNTIQKQSMEEEELLQGKFETVQKKQNETGLPDNLKSGIENQSGISIDDVKVHYNSDKPAQLNAHAYAQGTEIHVAPGQEKHLPHEAWHVVQQKQGRVKPTMQMKGKVNVNDDEGLEKEADVMGAKAQQMKSGENLALESVNSFTPEIQMVLIDPTKSDLNASLTKQYHDEEDNGDACSVSSKSISVHQQAIDHFKSAIKLRKRAGKLHQDEDGGHILAISTLSDKIQKRKEIIAELSPKASTSSPKVKSEGKKGPSNWFGQKPMGTGGQASWLPGNQSAWEPRKTGT</sequence>
<evidence type="ECO:0000313" key="4">
    <source>
        <dbReference type="Proteomes" id="UP001193389"/>
    </source>
</evidence>
<reference evidence="3" key="1">
    <citation type="journal article" date="2020" name="Int. J. Syst. Evol. Microbiol.">
        <title>Aquipluma nitroreducens gen. nov. sp. nov., a novel facultatively anaerobic bacterium isolated from a freshwater lake.</title>
        <authorList>
            <person name="Watanabe M."/>
            <person name="Kojima H."/>
            <person name="Fukui M."/>
        </authorList>
    </citation>
    <scope>NUCLEOTIDE SEQUENCE</scope>
    <source>
        <strain evidence="3">MeG22</strain>
    </source>
</reference>
<dbReference type="EMBL" id="AP018694">
    <property type="protein sequence ID" value="BBE20702.1"/>
    <property type="molecule type" value="Genomic_DNA"/>
</dbReference>
<protein>
    <submittedName>
        <fullName evidence="3">Translation initiation factor 2</fullName>
    </submittedName>
</protein>
<dbReference type="Pfam" id="PF13699">
    <property type="entry name" value="eCIS_core"/>
    <property type="match status" value="1"/>
</dbReference>
<feature type="region of interest" description="Disordered" evidence="1">
    <location>
        <begin position="1"/>
        <end position="44"/>
    </location>
</feature>
<feature type="compositionally biased region" description="Polar residues" evidence="1">
    <location>
        <begin position="16"/>
        <end position="35"/>
    </location>
</feature>
<keyword evidence="3" id="KW-0648">Protein biosynthesis</keyword>
<keyword evidence="4" id="KW-1185">Reference proteome</keyword>
<proteinExistence type="predicted"/>
<dbReference type="GO" id="GO:0003743">
    <property type="term" value="F:translation initiation factor activity"/>
    <property type="evidence" value="ECO:0007669"/>
    <property type="project" value="UniProtKB-KW"/>
</dbReference>